<keyword evidence="1" id="KW-0378">Hydrolase</keyword>
<protein>
    <submittedName>
        <fullName evidence="4">DNA repair exonuclease SbcCD nuclease subunit</fullName>
    </submittedName>
</protein>
<dbReference type="InterPro" id="IPR041796">
    <property type="entry name" value="Mre11_N"/>
</dbReference>
<feature type="domain" description="Calcineurin-like phosphoesterase" evidence="3">
    <location>
        <begin position="4"/>
        <end position="198"/>
    </location>
</feature>
<dbReference type="AlphaFoldDB" id="A0A9X2Q4H3"/>
<dbReference type="Proteomes" id="UP001155057">
    <property type="component" value="Unassembled WGS sequence"/>
</dbReference>
<dbReference type="RefSeq" id="WP_259123913.1">
    <property type="nucleotide sequence ID" value="NZ_JANTZO010000005.1"/>
</dbReference>
<keyword evidence="4" id="KW-0269">Exonuclease</keyword>
<comment type="caution">
    <text evidence="4">The sequence shown here is derived from an EMBL/GenBank/DDBJ whole genome shotgun (WGS) entry which is preliminary data.</text>
</comment>
<reference evidence="4" key="1">
    <citation type="submission" date="2022-08" db="EMBL/GenBank/DDBJ databases">
        <title>Genomic Encyclopedia of Type Strains, Phase V (KMG-V): Genome sequencing to study the core and pangenomes of soil and plant-associated prokaryotes.</title>
        <authorList>
            <person name="Whitman W."/>
        </authorList>
    </citation>
    <scope>NUCLEOTIDE SEQUENCE</scope>
    <source>
        <strain evidence="4">SP3049</strain>
    </source>
</reference>
<dbReference type="CDD" id="cd00840">
    <property type="entry name" value="MPP_Mre11_N"/>
    <property type="match status" value="1"/>
</dbReference>
<proteinExistence type="predicted"/>
<name>A0A9X2Q4H3_9BACT</name>
<keyword evidence="4" id="KW-0540">Nuclease</keyword>
<dbReference type="EMBL" id="JANUAE010000004">
    <property type="protein sequence ID" value="MCS3709935.1"/>
    <property type="molecule type" value="Genomic_DNA"/>
</dbReference>
<feature type="region of interest" description="Disordered" evidence="2">
    <location>
        <begin position="390"/>
        <end position="412"/>
    </location>
</feature>
<dbReference type="Gene3D" id="3.60.21.10">
    <property type="match status" value="1"/>
</dbReference>
<evidence type="ECO:0000259" key="3">
    <source>
        <dbReference type="Pfam" id="PF00149"/>
    </source>
</evidence>
<dbReference type="InterPro" id="IPR004843">
    <property type="entry name" value="Calcineurin-like_PHP"/>
</dbReference>
<gene>
    <name evidence="4" type="ORF">GGP61_001539</name>
</gene>
<organism evidence="4 5">
    <name type="scientific">Salinibacter ruber</name>
    <dbReference type="NCBI Taxonomy" id="146919"/>
    <lineage>
        <taxon>Bacteria</taxon>
        <taxon>Pseudomonadati</taxon>
        <taxon>Rhodothermota</taxon>
        <taxon>Rhodothermia</taxon>
        <taxon>Rhodothermales</taxon>
        <taxon>Salinibacteraceae</taxon>
        <taxon>Salinibacter</taxon>
    </lineage>
</organism>
<evidence type="ECO:0000256" key="1">
    <source>
        <dbReference type="ARBA" id="ARBA00022801"/>
    </source>
</evidence>
<evidence type="ECO:0000256" key="2">
    <source>
        <dbReference type="SAM" id="MobiDB-lite"/>
    </source>
</evidence>
<evidence type="ECO:0000313" key="5">
    <source>
        <dbReference type="Proteomes" id="UP001155057"/>
    </source>
</evidence>
<evidence type="ECO:0000313" key="4">
    <source>
        <dbReference type="EMBL" id="MCS3709935.1"/>
    </source>
</evidence>
<dbReference type="PANTHER" id="PTHR30337:SF7">
    <property type="entry name" value="PHOSPHOESTERASE"/>
    <property type="match status" value="1"/>
</dbReference>
<dbReference type="PANTHER" id="PTHR30337">
    <property type="entry name" value="COMPONENT OF ATP-DEPENDENT DSDNA EXONUCLEASE"/>
    <property type="match status" value="1"/>
</dbReference>
<sequence length="433" mass="47804">MATQILCTGDLHLGRYPSRVPARKREFSVEQLWQDLVTYAVQQHVDAVALTGDVVDNENATYESLGPLQKGLGRLGEAGIDTIAVAGNHDYDALPRLDQMVEASRFQLLGRGGQWEGTVVEPEDATPVQFLGWSFRNAHEPSDPLEDLPRDMIEEDIPTVGLLHAEVGVPESVYAPVSLDELREHPVAAWLLGHIHKPQVWAEESPPVLYPGSLQPLDPGEMGAHGPWLVEVGSDGKAQTSSLPRATLRYDLVEVSVEGEETKEGVDETITGAVRNRLQEVLQEQPELRRLVCRLRLTGRTPLHREIGGVAGEVVDGLELPVDEAVGTVEKTEVWTRPDLDLKRIAEGSDPPAVLARLLLDIENEQESGLARDAWDEIEKVCSRVMRSPPYEPLRKNGDEATEGENVEETVRRQGLLLLDQLLDQTEDTTKDG</sequence>
<accession>A0A9X2Q4H3</accession>
<dbReference type="GO" id="GO:0004527">
    <property type="term" value="F:exonuclease activity"/>
    <property type="evidence" value="ECO:0007669"/>
    <property type="project" value="UniProtKB-KW"/>
</dbReference>
<dbReference type="Pfam" id="PF00149">
    <property type="entry name" value="Metallophos"/>
    <property type="match status" value="1"/>
</dbReference>
<dbReference type="InterPro" id="IPR029052">
    <property type="entry name" value="Metallo-depent_PP-like"/>
</dbReference>
<dbReference type="InterPro" id="IPR050535">
    <property type="entry name" value="DNA_Repair-Maintenance_Comp"/>
</dbReference>
<dbReference type="SUPFAM" id="SSF56300">
    <property type="entry name" value="Metallo-dependent phosphatases"/>
    <property type="match status" value="1"/>
</dbReference>